<proteinExistence type="predicted"/>
<dbReference type="PANTHER" id="PTHR42845">
    <property type="entry name" value="COENZYME F420-REDUCING HYDROGENASE, GAMMA SUBUNIT"/>
    <property type="match status" value="1"/>
</dbReference>
<evidence type="ECO:0000256" key="1">
    <source>
        <dbReference type="ARBA" id="ARBA00023002"/>
    </source>
</evidence>
<dbReference type="AlphaFoldDB" id="A0A1F7JJY7"/>
<dbReference type="Gene3D" id="3.40.50.700">
    <property type="entry name" value="NADH:ubiquinone oxidoreductase-like, 20kDa subunit"/>
    <property type="match status" value="1"/>
</dbReference>
<evidence type="ECO:0000313" key="4">
    <source>
        <dbReference type="Proteomes" id="UP000176376"/>
    </source>
</evidence>
<dbReference type="GO" id="GO:0051536">
    <property type="term" value="F:iron-sulfur cluster binding"/>
    <property type="evidence" value="ECO:0007669"/>
    <property type="project" value="InterPro"/>
</dbReference>
<evidence type="ECO:0000259" key="2">
    <source>
        <dbReference type="Pfam" id="PF01058"/>
    </source>
</evidence>
<gene>
    <name evidence="3" type="ORF">A3J15_02730</name>
</gene>
<dbReference type="Proteomes" id="UP000176376">
    <property type="component" value="Unassembled WGS sequence"/>
</dbReference>
<dbReference type="GO" id="GO:0016491">
    <property type="term" value="F:oxidoreductase activity"/>
    <property type="evidence" value="ECO:0007669"/>
    <property type="project" value="UniProtKB-KW"/>
</dbReference>
<dbReference type="InterPro" id="IPR037024">
    <property type="entry name" value="NiFe_Hase_small_N_sf"/>
</dbReference>
<accession>A0A1F7JJY7</accession>
<dbReference type="InterPro" id="IPR006137">
    <property type="entry name" value="NADH_UbQ_OxRdtase-like_20kDa"/>
</dbReference>
<dbReference type="PANTHER" id="PTHR42845:SF1">
    <property type="entry name" value="HYDROGENASE SMALL SUBUNIT"/>
    <property type="match status" value="1"/>
</dbReference>
<name>A0A1F7JJY7_9BACT</name>
<dbReference type="Pfam" id="PF01058">
    <property type="entry name" value="Oxidored_q6"/>
    <property type="match status" value="1"/>
</dbReference>
<comment type="caution">
    <text evidence="3">The sequence shown here is derived from an EMBL/GenBank/DDBJ whole genome shotgun (WGS) entry which is preliminary data.</text>
</comment>
<dbReference type="InterPro" id="IPR051349">
    <property type="entry name" value="Hydrogenase_assoc-protein"/>
</dbReference>
<sequence length="145" mass="16794">MFTILLDKYFFEWRERMEFVEARILRRSRTGSAFDVAFVEGAITADSQIQRLKKIRDMSKVLVAIGSCACTGMPAAIRNDFTTEQKQEIEFILDRFQYSDRVRKIDEIVKVDKYIPGCPMSTDAFLLALNELFVQFGHPPVDLKK</sequence>
<feature type="domain" description="NADH:ubiquinone oxidoreductase-like 20kDa subunit" evidence="2">
    <location>
        <begin position="26"/>
        <end position="131"/>
    </location>
</feature>
<organism evidence="3 4">
    <name type="scientific">Candidatus Roizmanbacteria bacterium RIFCSPLOWO2_02_FULL_38_10</name>
    <dbReference type="NCBI Taxonomy" id="1802074"/>
    <lineage>
        <taxon>Bacteria</taxon>
        <taxon>Candidatus Roizmaniibacteriota</taxon>
    </lineage>
</organism>
<evidence type="ECO:0000313" key="3">
    <source>
        <dbReference type="EMBL" id="OGK55930.1"/>
    </source>
</evidence>
<reference evidence="3 4" key="1">
    <citation type="journal article" date="2016" name="Nat. Commun.">
        <title>Thousands of microbial genomes shed light on interconnected biogeochemical processes in an aquifer system.</title>
        <authorList>
            <person name="Anantharaman K."/>
            <person name="Brown C.T."/>
            <person name="Hug L.A."/>
            <person name="Sharon I."/>
            <person name="Castelle C.J."/>
            <person name="Probst A.J."/>
            <person name="Thomas B.C."/>
            <person name="Singh A."/>
            <person name="Wilkins M.J."/>
            <person name="Karaoz U."/>
            <person name="Brodie E.L."/>
            <person name="Williams K.H."/>
            <person name="Hubbard S.S."/>
            <person name="Banfield J.F."/>
        </authorList>
    </citation>
    <scope>NUCLEOTIDE SEQUENCE [LARGE SCALE GENOMIC DNA]</scope>
</reference>
<protein>
    <recommendedName>
        <fullName evidence="2">NADH:ubiquinone oxidoreductase-like 20kDa subunit domain-containing protein</fullName>
    </recommendedName>
</protein>
<dbReference type="STRING" id="1802074.A3J15_02730"/>
<keyword evidence="1" id="KW-0560">Oxidoreductase</keyword>
<dbReference type="SUPFAM" id="SSF56770">
    <property type="entry name" value="HydA/Nqo6-like"/>
    <property type="match status" value="1"/>
</dbReference>
<dbReference type="EMBL" id="MGAY01000049">
    <property type="protein sequence ID" value="OGK55930.1"/>
    <property type="molecule type" value="Genomic_DNA"/>
</dbReference>